<feature type="transmembrane region" description="Helical" evidence="1">
    <location>
        <begin position="6"/>
        <end position="26"/>
    </location>
</feature>
<reference evidence="2 3" key="1">
    <citation type="submission" date="2019-09" db="EMBL/GenBank/DDBJ databases">
        <title>YIM 132180 draft genome.</title>
        <authorList>
            <person name="Zhang K."/>
        </authorList>
    </citation>
    <scope>NUCLEOTIDE SEQUENCE [LARGE SCALE GENOMIC DNA]</scope>
    <source>
        <strain evidence="2 3">YIM 132180</strain>
    </source>
</reference>
<feature type="transmembrane region" description="Helical" evidence="1">
    <location>
        <begin position="46"/>
        <end position="67"/>
    </location>
</feature>
<evidence type="ECO:0000313" key="2">
    <source>
        <dbReference type="EMBL" id="KAB0680078.1"/>
    </source>
</evidence>
<dbReference type="RefSeq" id="WP_150969533.1">
    <property type="nucleotide sequence ID" value="NZ_VZDO01000006.1"/>
</dbReference>
<comment type="caution">
    <text evidence="2">The sequence shown here is derived from an EMBL/GenBank/DDBJ whole genome shotgun (WGS) entry which is preliminary data.</text>
</comment>
<sequence length="70" mass="7813">MTVEHGLFWTVFAAVLGAILLGGMFFTCLSTYSRMERDGRELDAPLMLYAGMLAPLLVFLAAFYFAIYAH</sequence>
<gene>
    <name evidence="2" type="ORF">F6X38_09720</name>
</gene>
<keyword evidence="1" id="KW-0472">Membrane</keyword>
<dbReference type="EMBL" id="VZDO01000006">
    <property type="protein sequence ID" value="KAB0680078.1"/>
    <property type="molecule type" value="Genomic_DNA"/>
</dbReference>
<name>A0A7V7PPS1_9HYPH</name>
<evidence type="ECO:0000256" key="1">
    <source>
        <dbReference type="SAM" id="Phobius"/>
    </source>
</evidence>
<proteinExistence type="predicted"/>
<keyword evidence="1" id="KW-1133">Transmembrane helix</keyword>
<keyword evidence="3" id="KW-1185">Reference proteome</keyword>
<evidence type="ECO:0000313" key="3">
    <source>
        <dbReference type="Proteomes" id="UP000432089"/>
    </source>
</evidence>
<protein>
    <submittedName>
        <fullName evidence="2">Uncharacterized protein</fullName>
    </submittedName>
</protein>
<accession>A0A7V7PPS1</accession>
<dbReference type="AlphaFoldDB" id="A0A7V7PPS1"/>
<keyword evidence="1" id="KW-0812">Transmembrane</keyword>
<dbReference type="Proteomes" id="UP000432089">
    <property type="component" value="Unassembled WGS sequence"/>
</dbReference>
<organism evidence="2 3">
    <name type="scientific">Plantimonas leprariae</name>
    <dbReference type="NCBI Taxonomy" id="2615207"/>
    <lineage>
        <taxon>Bacteria</taxon>
        <taxon>Pseudomonadati</taxon>
        <taxon>Pseudomonadota</taxon>
        <taxon>Alphaproteobacteria</taxon>
        <taxon>Hyphomicrobiales</taxon>
        <taxon>Aurantimonadaceae</taxon>
        <taxon>Plantimonas</taxon>
    </lineage>
</organism>